<reference evidence="1" key="1">
    <citation type="submission" date="2021-06" db="EMBL/GenBank/DDBJ databases">
        <authorList>
            <person name="Kallberg Y."/>
            <person name="Tangrot J."/>
            <person name="Rosling A."/>
        </authorList>
    </citation>
    <scope>NUCLEOTIDE SEQUENCE</scope>
    <source>
        <strain evidence="1">CL551</strain>
    </source>
</reference>
<dbReference type="AlphaFoldDB" id="A0A9N9B144"/>
<dbReference type="Proteomes" id="UP000789342">
    <property type="component" value="Unassembled WGS sequence"/>
</dbReference>
<feature type="non-terminal residue" evidence="1">
    <location>
        <position position="40"/>
    </location>
</feature>
<comment type="caution">
    <text evidence="1">The sequence shown here is derived from an EMBL/GenBank/DDBJ whole genome shotgun (WGS) entry which is preliminary data.</text>
</comment>
<evidence type="ECO:0000313" key="2">
    <source>
        <dbReference type="Proteomes" id="UP000789342"/>
    </source>
</evidence>
<gene>
    <name evidence="1" type="ORF">AMORRO_LOCUS5506</name>
</gene>
<sequence>MAKLAQEKKVANEIERSVLLDELATSAVHSILQRDRQECL</sequence>
<accession>A0A9N9B144</accession>
<organism evidence="1 2">
    <name type="scientific">Acaulospora morrowiae</name>
    <dbReference type="NCBI Taxonomy" id="94023"/>
    <lineage>
        <taxon>Eukaryota</taxon>
        <taxon>Fungi</taxon>
        <taxon>Fungi incertae sedis</taxon>
        <taxon>Mucoromycota</taxon>
        <taxon>Glomeromycotina</taxon>
        <taxon>Glomeromycetes</taxon>
        <taxon>Diversisporales</taxon>
        <taxon>Acaulosporaceae</taxon>
        <taxon>Acaulospora</taxon>
    </lineage>
</organism>
<dbReference type="EMBL" id="CAJVPV010003333">
    <property type="protein sequence ID" value="CAG8549480.1"/>
    <property type="molecule type" value="Genomic_DNA"/>
</dbReference>
<evidence type="ECO:0000313" key="1">
    <source>
        <dbReference type="EMBL" id="CAG8549480.1"/>
    </source>
</evidence>
<proteinExistence type="predicted"/>
<name>A0A9N9B144_9GLOM</name>
<keyword evidence="2" id="KW-1185">Reference proteome</keyword>
<protein>
    <submittedName>
        <fullName evidence="1">14429_t:CDS:1</fullName>
    </submittedName>
</protein>
<dbReference type="OrthoDB" id="2439894at2759"/>